<proteinExistence type="predicted"/>
<dbReference type="InterPro" id="IPR011009">
    <property type="entry name" value="Kinase-like_dom_sf"/>
</dbReference>
<dbReference type="SMART" id="SM00220">
    <property type="entry name" value="S_TKc"/>
    <property type="match status" value="1"/>
</dbReference>
<evidence type="ECO:0000313" key="6">
    <source>
        <dbReference type="Proteomes" id="UP000179807"/>
    </source>
</evidence>
<keyword evidence="1 3" id="KW-0547">Nucleotide-binding</keyword>
<organism evidence="5 6">
    <name type="scientific">Tritrichomonas foetus</name>
    <dbReference type="NCBI Taxonomy" id="1144522"/>
    <lineage>
        <taxon>Eukaryota</taxon>
        <taxon>Metamonada</taxon>
        <taxon>Parabasalia</taxon>
        <taxon>Tritrichomonadida</taxon>
        <taxon>Tritrichomonadidae</taxon>
        <taxon>Tritrichomonas</taxon>
    </lineage>
</organism>
<dbReference type="PROSITE" id="PS00107">
    <property type="entry name" value="PROTEIN_KINASE_ATP"/>
    <property type="match status" value="1"/>
</dbReference>
<dbReference type="AlphaFoldDB" id="A0A1J4JY25"/>
<dbReference type="GO" id="GO:0005737">
    <property type="term" value="C:cytoplasm"/>
    <property type="evidence" value="ECO:0007669"/>
    <property type="project" value="TreeGrafter"/>
</dbReference>
<comment type="caution">
    <text evidence="5">The sequence shown here is derived from an EMBL/GenBank/DDBJ whole genome shotgun (WGS) entry which is preliminary data.</text>
</comment>
<keyword evidence="5" id="KW-0808">Transferase</keyword>
<evidence type="ECO:0000313" key="5">
    <source>
        <dbReference type="EMBL" id="OHT04063.1"/>
    </source>
</evidence>
<sequence length="320" mass="36575">MQNSLTTDDGVTITFPSEFGSYRYISPIGEGSSAVVILVENKITNNLFAAKLLKRDKSIDKNLERELRFLQSMRHPNIISVYDIIYLPNAICVIMEYCPRGDLISELSAVGHFEPNTLRSYSYQIISALQFLHSNGWTHRDLKPDNILIDTKGKIKLTDFGHCGEVNKKDPMMCTLCGTYYYIPPEVMEEHPYDGKKADIWALGVVMYCMATGQLPWEQGSAQEVRERIMKGQIVNLPNIDKDCLRIVKMCIVVDPSKRATIDEIFDDEWFTPIALLEASRPKIKTTSKILTMSTTRFTINPRRHELKKHSTSLYNFTFS</sequence>
<reference evidence="5" key="1">
    <citation type="submission" date="2016-10" db="EMBL/GenBank/DDBJ databases">
        <authorList>
            <person name="Benchimol M."/>
            <person name="Almeida L.G."/>
            <person name="Vasconcelos A.T."/>
            <person name="Perreira-Neves A."/>
            <person name="Rosa I.A."/>
            <person name="Tasca T."/>
            <person name="Bogo M.R."/>
            <person name="de Souza W."/>
        </authorList>
    </citation>
    <scope>NUCLEOTIDE SEQUENCE [LARGE SCALE GENOMIC DNA]</scope>
    <source>
        <strain evidence="5">K</strain>
    </source>
</reference>
<dbReference type="GO" id="GO:0005524">
    <property type="term" value="F:ATP binding"/>
    <property type="evidence" value="ECO:0007669"/>
    <property type="project" value="UniProtKB-UniRule"/>
</dbReference>
<dbReference type="GO" id="GO:0004674">
    <property type="term" value="F:protein serine/threonine kinase activity"/>
    <property type="evidence" value="ECO:0007669"/>
    <property type="project" value="TreeGrafter"/>
</dbReference>
<dbReference type="SUPFAM" id="SSF56112">
    <property type="entry name" value="Protein kinase-like (PK-like)"/>
    <property type="match status" value="1"/>
</dbReference>
<evidence type="ECO:0000256" key="2">
    <source>
        <dbReference type="ARBA" id="ARBA00022840"/>
    </source>
</evidence>
<accession>A0A1J4JY25</accession>
<gene>
    <name evidence="5" type="ORF">TRFO_28501</name>
</gene>
<keyword evidence="2 3" id="KW-0067">ATP-binding</keyword>
<feature type="binding site" evidence="3">
    <location>
        <position position="51"/>
    </location>
    <ligand>
        <name>ATP</name>
        <dbReference type="ChEBI" id="CHEBI:30616"/>
    </ligand>
</feature>
<dbReference type="Pfam" id="PF00069">
    <property type="entry name" value="Pkinase"/>
    <property type="match status" value="1"/>
</dbReference>
<keyword evidence="5" id="KW-0418">Kinase</keyword>
<evidence type="ECO:0000259" key="4">
    <source>
        <dbReference type="PROSITE" id="PS50011"/>
    </source>
</evidence>
<dbReference type="GeneID" id="94840920"/>
<dbReference type="Gene3D" id="1.10.510.10">
    <property type="entry name" value="Transferase(Phosphotransferase) domain 1"/>
    <property type="match status" value="1"/>
</dbReference>
<feature type="domain" description="Protein kinase" evidence="4">
    <location>
        <begin position="22"/>
        <end position="271"/>
    </location>
</feature>
<evidence type="ECO:0000256" key="1">
    <source>
        <dbReference type="ARBA" id="ARBA00022741"/>
    </source>
</evidence>
<dbReference type="RefSeq" id="XP_068357199.1">
    <property type="nucleotide sequence ID" value="XM_068506216.1"/>
</dbReference>
<dbReference type="InterPro" id="IPR000719">
    <property type="entry name" value="Prot_kinase_dom"/>
</dbReference>
<dbReference type="PANTHER" id="PTHR24346">
    <property type="entry name" value="MAP/MICROTUBULE AFFINITY-REGULATING KINASE"/>
    <property type="match status" value="1"/>
</dbReference>
<dbReference type="GO" id="GO:0035556">
    <property type="term" value="P:intracellular signal transduction"/>
    <property type="evidence" value="ECO:0007669"/>
    <property type="project" value="TreeGrafter"/>
</dbReference>
<dbReference type="PANTHER" id="PTHR24346:SF75">
    <property type="entry name" value="AURORA KINASE"/>
    <property type="match status" value="1"/>
</dbReference>
<name>A0A1J4JY25_9EUKA</name>
<evidence type="ECO:0000256" key="3">
    <source>
        <dbReference type="PROSITE-ProRule" id="PRU10141"/>
    </source>
</evidence>
<dbReference type="OrthoDB" id="541276at2759"/>
<dbReference type="InterPro" id="IPR017441">
    <property type="entry name" value="Protein_kinase_ATP_BS"/>
</dbReference>
<dbReference type="VEuPathDB" id="TrichDB:TRFO_28501"/>
<dbReference type="Proteomes" id="UP000179807">
    <property type="component" value="Unassembled WGS sequence"/>
</dbReference>
<dbReference type="FunFam" id="1.10.510.10:FF:000956">
    <property type="entry name" value="CAMK family protein kinase"/>
    <property type="match status" value="1"/>
</dbReference>
<dbReference type="PROSITE" id="PS50011">
    <property type="entry name" value="PROTEIN_KINASE_DOM"/>
    <property type="match status" value="1"/>
</dbReference>
<keyword evidence="6" id="KW-1185">Reference proteome</keyword>
<protein>
    <submittedName>
        <fullName evidence="5">CAMK family protein kinase</fullName>
    </submittedName>
</protein>
<dbReference type="EMBL" id="MLAK01000806">
    <property type="protein sequence ID" value="OHT04063.1"/>
    <property type="molecule type" value="Genomic_DNA"/>
</dbReference>